<evidence type="ECO:0000313" key="9">
    <source>
        <dbReference type="Proteomes" id="UP000587462"/>
    </source>
</evidence>
<feature type="region of interest" description="Disordered" evidence="6">
    <location>
        <begin position="1"/>
        <end position="30"/>
    </location>
</feature>
<dbReference type="Pfam" id="PF04389">
    <property type="entry name" value="Peptidase_M28"/>
    <property type="match status" value="1"/>
</dbReference>
<dbReference type="GO" id="GO:0016798">
    <property type="term" value="F:hydrolase activity, acting on glycosyl bonds"/>
    <property type="evidence" value="ECO:0007669"/>
    <property type="project" value="UniProtKB-KW"/>
</dbReference>
<reference evidence="8 9" key="1">
    <citation type="submission" date="2020-04" db="EMBL/GenBank/DDBJ databases">
        <title>Draft Genome Sequence of Streptomyces morookaense DSM 40503, an 8-azaguanine-producing strain.</title>
        <authorList>
            <person name="Qi J."/>
            <person name="Gao J.-M."/>
        </authorList>
    </citation>
    <scope>NUCLEOTIDE SEQUENCE [LARGE SCALE GENOMIC DNA]</scope>
    <source>
        <strain evidence="8 9">DSM 40503</strain>
    </source>
</reference>
<comment type="subcellular location">
    <subcellularLocation>
        <location evidence="1">Secreted</location>
    </subcellularLocation>
</comment>
<evidence type="ECO:0000256" key="6">
    <source>
        <dbReference type="SAM" id="MobiDB-lite"/>
    </source>
</evidence>
<sequence>MTQPGEDAGNRHSGHDGNSSHDGNSGRGAARRTVLGAATLGAATLGAATLGAAALGLPSAAAASSAAGGPAPSGPARPAGPACRRPTEQPPPRELRSLLREIDPHRIEATVRKLVSFGTRHTLSAQDDPVRGVGAARDWLLAELRRSAQASGGRMTVELQSYVQQPAPRVPVATTITNVVATLRGSVTPDRIYVVSGHYDSRNSDPMNATGDAPGADDDASGVAVVLELARVFATRRPAATVVFAAVAGEEQGLYGSGYMARTYRGRQADVQGMFTNDIVGSPTAEDGSRDPHTIRLFAEGVPTSETPEQAEVRRSVGGENDSPSRQLARFVRDTAENDATGMRVRVVYRRDRYLRSGDHVPFLQQGFPAARFTEPAENYAHQHQDVRVVEGKQYGDLPEFCDFGFIARVARVNGAALWSLAQAPGTPRGAVIRTTALGNSTELAWERGPEPDIAGYEVVWRETTEPEWTHVVPAGNTNRHTVALSKDNVFFGIRALNRSGLRSPVAFCAPQA</sequence>
<feature type="region of interest" description="Disordered" evidence="6">
    <location>
        <begin position="198"/>
        <end position="217"/>
    </location>
</feature>
<organism evidence="8 9">
    <name type="scientific">Streptomyces morookaense</name>
    <name type="common">Streptoverticillium morookaense</name>
    <dbReference type="NCBI Taxonomy" id="1970"/>
    <lineage>
        <taxon>Bacteria</taxon>
        <taxon>Bacillati</taxon>
        <taxon>Actinomycetota</taxon>
        <taxon>Actinomycetes</taxon>
        <taxon>Kitasatosporales</taxon>
        <taxon>Streptomycetaceae</taxon>
        <taxon>Streptomyces</taxon>
    </lineage>
</organism>
<evidence type="ECO:0000313" key="8">
    <source>
        <dbReference type="EMBL" id="NVK80202.1"/>
    </source>
</evidence>
<dbReference type="GO" id="GO:0000272">
    <property type="term" value="P:polysaccharide catabolic process"/>
    <property type="evidence" value="ECO:0007669"/>
    <property type="project" value="UniProtKB-KW"/>
</dbReference>
<dbReference type="SUPFAM" id="SSF53187">
    <property type="entry name" value="Zn-dependent exopeptidases"/>
    <property type="match status" value="1"/>
</dbReference>
<keyword evidence="5" id="KW-0119">Carbohydrate metabolism</keyword>
<name>A0A7Y7B745_STRMO</name>
<dbReference type="PROSITE" id="PS51318">
    <property type="entry name" value="TAT"/>
    <property type="match status" value="1"/>
</dbReference>
<feature type="region of interest" description="Disordered" evidence="6">
    <location>
        <begin position="63"/>
        <end position="93"/>
    </location>
</feature>
<dbReference type="PROSITE" id="PS50853">
    <property type="entry name" value="FN3"/>
    <property type="match status" value="1"/>
</dbReference>
<dbReference type="Gene3D" id="3.40.630.10">
    <property type="entry name" value="Zn peptidases"/>
    <property type="match status" value="1"/>
</dbReference>
<evidence type="ECO:0000256" key="4">
    <source>
        <dbReference type="ARBA" id="ARBA00023295"/>
    </source>
</evidence>
<evidence type="ECO:0000256" key="2">
    <source>
        <dbReference type="ARBA" id="ARBA00022525"/>
    </source>
</evidence>
<evidence type="ECO:0000259" key="7">
    <source>
        <dbReference type="PROSITE" id="PS50853"/>
    </source>
</evidence>
<keyword evidence="5" id="KW-0624">Polysaccharide degradation</keyword>
<feature type="compositionally biased region" description="Basic and acidic residues" evidence="6">
    <location>
        <begin position="8"/>
        <end position="19"/>
    </location>
</feature>
<dbReference type="InterPro" id="IPR036116">
    <property type="entry name" value="FN3_sf"/>
</dbReference>
<keyword evidence="4" id="KW-0326">Glycosidase</keyword>
<dbReference type="RefSeq" id="WP_171083894.1">
    <property type="nucleotide sequence ID" value="NZ_BNBU01000008.1"/>
</dbReference>
<dbReference type="InterPro" id="IPR007484">
    <property type="entry name" value="Peptidase_M28"/>
</dbReference>
<dbReference type="AlphaFoldDB" id="A0A7Y7B745"/>
<accession>A0A7Y7B745</accession>
<dbReference type="InterPro" id="IPR003961">
    <property type="entry name" value="FN3_dom"/>
</dbReference>
<dbReference type="PANTHER" id="PTHR12147">
    <property type="entry name" value="METALLOPEPTIDASE M28 FAMILY MEMBER"/>
    <property type="match status" value="1"/>
</dbReference>
<evidence type="ECO:0000256" key="3">
    <source>
        <dbReference type="ARBA" id="ARBA00023049"/>
    </source>
</evidence>
<dbReference type="Gene3D" id="2.60.40.10">
    <property type="entry name" value="Immunoglobulins"/>
    <property type="match status" value="1"/>
</dbReference>
<feature type="region of interest" description="Disordered" evidence="6">
    <location>
        <begin position="305"/>
        <end position="324"/>
    </location>
</feature>
<proteinExistence type="predicted"/>
<dbReference type="CDD" id="cd00063">
    <property type="entry name" value="FN3"/>
    <property type="match status" value="1"/>
</dbReference>
<keyword evidence="3" id="KW-0482">Metalloprotease</keyword>
<dbReference type="InterPro" id="IPR006311">
    <property type="entry name" value="TAT_signal"/>
</dbReference>
<dbReference type="GO" id="GO:0008235">
    <property type="term" value="F:metalloexopeptidase activity"/>
    <property type="evidence" value="ECO:0007669"/>
    <property type="project" value="InterPro"/>
</dbReference>
<feature type="domain" description="Fibronectin type-III" evidence="7">
    <location>
        <begin position="424"/>
        <end position="513"/>
    </location>
</feature>
<keyword evidence="3" id="KW-0645">Protease</keyword>
<dbReference type="InterPro" id="IPR045175">
    <property type="entry name" value="M28_fam"/>
</dbReference>
<dbReference type="SUPFAM" id="SSF49265">
    <property type="entry name" value="Fibronectin type III"/>
    <property type="match status" value="1"/>
</dbReference>
<keyword evidence="9" id="KW-1185">Reference proteome</keyword>
<keyword evidence="2" id="KW-0964">Secreted</keyword>
<gene>
    <name evidence="8" type="ORF">HG542_21420</name>
</gene>
<dbReference type="Proteomes" id="UP000587462">
    <property type="component" value="Unassembled WGS sequence"/>
</dbReference>
<evidence type="ECO:0000256" key="5">
    <source>
        <dbReference type="ARBA" id="ARBA00023326"/>
    </source>
</evidence>
<dbReference type="EMBL" id="JABBXF010000049">
    <property type="protein sequence ID" value="NVK80202.1"/>
    <property type="molecule type" value="Genomic_DNA"/>
</dbReference>
<feature type="compositionally biased region" description="Low complexity" evidence="6">
    <location>
        <begin position="63"/>
        <end position="82"/>
    </location>
</feature>
<protein>
    <submittedName>
        <fullName evidence="8">M20/M25/M40 family metallo-hydrolase</fullName>
    </submittedName>
</protein>
<dbReference type="GO" id="GO:0006508">
    <property type="term" value="P:proteolysis"/>
    <property type="evidence" value="ECO:0007669"/>
    <property type="project" value="InterPro"/>
</dbReference>
<keyword evidence="8" id="KW-0378">Hydrolase</keyword>
<dbReference type="PANTHER" id="PTHR12147:SF26">
    <property type="entry name" value="PEPTIDASE M28 DOMAIN-CONTAINING PROTEIN"/>
    <property type="match status" value="1"/>
</dbReference>
<dbReference type="InterPro" id="IPR013783">
    <property type="entry name" value="Ig-like_fold"/>
</dbReference>
<evidence type="ECO:0000256" key="1">
    <source>
        <dbReference type="ARBA" id="ARBA00004613"/>
    </source>
</evidence>
<comment type="caution">
    <text evidence="8">The sequence shown here is derived from an EMBL/GenBank/DDBJ whole genome shotgun (WGS) entry which is preliminary data.</text>
</comment>
<dbReference type="GO" id="GO:0005576">
    <property type="term" value="C:extracellular region"/>
    <property type="evidence" value="ECO:0007669"/>
    <property type="project" value="UniProtKB-SubCell"/>
</dbReference>